<evidence type="ECO:0000313" key="8">
    <source>
        <dbReference type="Proteomes" id="UP000698242"/>
    </source>
</evidence>
<comment type="caution">
    <text evidence="7">The sequence shown here is derived from an EMBL/GenBank/DDBJ whole genome shotgun (WGS) entry which is preliminary data.</text>
</comment>
<evidence type="ECO:0000256" key="5">
    <source>
        <dbReference type="ARBA" id="ARBA00023288"/>
    </source>
</evidence>
<dbReference type="EMBL" id="APKE01000007">
    <property type="protein sequence ID" value="KAF0677154.1"/>
    <property type="molecule type" value="Genomic_DNA"/>
</dbReference>
<evidence type="ECO:0000256" key="6">
    <source>
        <dbReference type="SAM" id="MobiDB-lite"/>
    </source>
</evidence>
<keyword evidence="8" id="KW-1185">Reference proteome</keyword>
<keyword evidence="4" id="KW-0564">Palmitate</keyword>
<evidence type="ECO:0000313" key="7">
    <source>
        <dbReference type="EMBL" id="KAF0677154.1"/>
    </source>
</evidence>
<accession>A0A921NYR2</accession>
<dbReference type="RefSeq" id="WP_159963924.1">
    <property type="nucleotide sequence ID" value="NZ_APKE01000007.1"/>
</dbReference>
<dbReference type="InterPro" id="IPR005534">
    <property type="entry name" value="Curli_assmbl/transp-comp_CsgG"/>
</dbReference>
<dbReference type="AlphaFoldDB" id="A0A921NYR2"/>
<dbReference type="Pfam" id="PF03783">
    <property type="entry name" value="CsgG"/>
    <property type="match status" value="1"/>
</dbReference>
<keyword evidence="3" id="KW-0472">Membrane</keyword>
<keyword evidence="2" id="KW-0732">Signal</keyword>
<dbReference type="OrthoDB" id="1110708at2"/>
<feature type="region of interest" description="Disordered" evidence="6">
    <location>
        <begin position="290"/>
        <end position="380"/>
    </location>
</feature>
<gene>
    <name evidence="7" type="primary">csgG</name>
    <name evidence="7" type="ORF">PMES_00470</name>
</gene>
<dbReference type="GO" id="GO:0030288">
    <property type="term" value="C:outer membrane-bounded periplasmic space"/>
    <property type="evidence" value="ECO:0007669"/>
    <property type="project" value="InterPro"/>
</dbReference>
<dbReference type="PANTHER" id="PTHR41164">
    <property type="entry name" value="CURLI PRODUCTION ASSEMBLY/TRANSPORT COMPONENT CSGG"/>
    <property type="match status" value="1"/>
</dbReference>
<keyword evidence="1" id="KW-1003">Cell membrane</keyword>
<sequence>MRFPKILSGHLRYTVLAFAIAGCTTILPESPIAPTTATPTRVSLALQSLPPPRARIPVAVYSNEDLTGQYKEQDNGQTLSRAVTQGGAPMLMRALQQAGGRTWFTVLERAELDILLQERQILTEMRRIYRSEQSVEASVLPPLLSASIIMEGAIVGYDTNTVTGGIGARLLGIGADQKYQHDTVTVSLRAISAKTGEVLNTVTASKAVASIRTQGNVFRFINLEELLEAEAGVSINEPRYIAVRQAIDAAVIAMILEGSEIGIWDFADPAGGRALVAAYRNGMQLEPAPRVGVSTANPTSVVQTAARPPAPSRTAKVTQVTRPLPAGTPRAAQPQQMPTPASPANETPPAPSADEPALGSRPQGGESISTAVALLDRPPE</sequence>
<name>A0A921NYR2_9RHOB</name>
<feature type="compositionally biased region" description="Polar residues" evidence="6">
    <location>
        <begin position="294"/>
        <end position="303"/>
    </location>
</feature>
<feature type="compositionally biased region" description="Polar residues" evidence="6">
    <location>
        <begin position="333"/>
        <end position="345"/>
    </location>
</feature>
<evidence type="ECO:0000256" key="2">
    <source>
        <dbReference type="ARBA" id="ARBA00022729"/>
    </source>
</evidence>
<reference evidence="7" key="1">
    <citation type="submission" date="2013-03" db="EMBL/GenBank/DDBJ databases">
        <title>Genome Sequence of the Profundibacterium mesophilum strain KAUST100406-0324T from Red Sea, a novel genus in the family Rhodobacteraceae.</title>
        <authorList>
            <person name="Essack M."/>
            <person name="Alam I."/>
            <person name="Lafi F."/>
            <person name="Alawi W."/>
            <person name="Kamanu F."/>
            <person name="Al-Suwailem A."/>
            <person name="Lee O.O."/>
            <person name="Xu Y."/>
            <person name="Bajic V."/>
            <person name="Qian P.-Y."/>
            <person name="Archer J."/>
        </authorList>
    </citation>
    <scope>NUCLEOTIDE SEQUENCE</scope>
    <source>
        <strain evidence="7">KAUST100406-0324</strain>
    </source>
</reference>
<dbReference type="Proteomes" id="UP000698242">
    <property type="component" value="Unassembled WGS sequence"/>
</dbReference>
<protein>
    <submittedName>
        <fullName evidence="7">Curli production assemblytransport outer membrane lipoprotein component CsgG</fullName>
    </submittedName>
</protein>
<organism evidence="7 8">
    <name type="scientific">Profundibacterium mesophilum KAUST100406-0324</name>
    <dbReference type="NCBI Taxonomy" id="1037889"/>
    <lineage>
        <taxon>Bacteria</taxon>
        <taxon>Pseudomonadati</taxon>
        <taxon>Pseudomonadota</taxon>
        <taxon>Alphaproteobacteria</taxon>
        <taxon>Rhodobacterales</taxon>
        <taxon>Roseobacteraceae</taxon>
        <taxon>Profundibacterium</taxon>
    </lineage>
</organism>
<evidence type="ECO:0000256" key="3">
    <source>
        <dbReference type="ARBA" id="ARBA00023136"/>
    </source>
</evidence>
<feature type="compositionally biased region" description="Low complexity" evidence="6">
    <location>
        <begin position="304"/>
        <end position="315"/>
    </location>
</feature>
<keyword evidence="5 7" id="KW-0449">Lipoprotein</keyword>
<dbReference type="Gene3D" id="3.40.50.10610">
    <property type="entry name" value="ABC-type transport auxiliary lipoprotein component"/>
    <property type="match status" value="2"/>
</dbReference>
<evidence type="ECO:0000256" key="1">
    <source>
        <dbReference type="ARBA" id="ARBA00022475"/>
    </source>
</evidence>
<proteinExistence type="predicted"/>
<evidence type="ECO:0000256" key="4">
    <source>
        <dbReference type="ARBA" id="ARBA00023139"/>
    </source>
</evidence>
<dbReference type="PROSITE" id="PS51257">
    <property type="entry name" value="PROKAR_LIPOPROTEIN"/>
    <property type="match status" value="1"/>
</dbReference>
<dbReference type="PANTHER" id="PTHR41164:SF1">
    <property type="entry name" value="CURLI PRODUCTION ASSEMBLY_TRANSPORT COMPONENT CSGG"/>
    <property type="match status" value="1"/>
</dbReference>